<evidence type="ECO:0000313" key="4">
    <source>
        <dbReference type="Proteomes" id="UP001500707"/>
    </source>
</evidence>
<sequence>MLDFTSVPVDAELYLVNEGPDEAYGGGEPVTDFMPANPMTTGQVMRFAVVPLTSNDTSTPPSQLTLPAIPALPTSRRIRKLSLNEEDSAYFPGAPTMAMLGTTTPSGSATPLMWADPVTETPVKNDTETWELYNFTGDAHPIHVHQGGFQVIGRQAIGSGTSSPPLPGEAGYKDTVIALPGDITRIKMRFDIAGRYVWHCHILDHEDNEMMRPFQVLPRSSR</sequence>
<dbReference type="PANTHER" id="PTHR48267">
    <property type="entry name" value="CUPREDOXIN SUPERFAMILY PROTEIN"/>
    <property type="match status" value="1"/>
</dbReference>
<gene>
    <name evidence="3" type="ORF">GCM10022295_89290</name>
</gene>
<dbReference type="SUPFAM" id="SSF49503">
    <property type="entry name" value="Cupredoxins"/>
    <property type="match status" value="1"/>
</dbReference>
<comment type="caution">
    <text evidence="3">The sequence shown here is derived from an EMBL/GenBank/DDBJ whole genome shotgun (WGS) entry which is preliminary data.</text>
</comment>
<proteinExistence type="inferred from homology"/>
<dbReference type="InterPro" id="IPR011706">
    <property type="entry name" value="Cu-oxidase_C"/>
</dbReference>
<evidence type="ECO:0000256" key="1">
    <source>
        <dbReference type="ARBA" id="ARBA00010609"/>
    </source>
</evidence>
<keyword evidence="4" id="KW-1185">Reference proteome</keyword>
<reference evidence="4" key="1">
    <citation type="journal article" date="2019" name="Int. J. Syst. Evol. Microbiol.">
        <title>The Global Catalogue of Microorganisms (GCM) 10K type strain sequencing project: providing services to taxonomists for standard genome sequencing and annotation.</title>
        <authorList>
            <consortium name="The Broad Institute Genomics Platform"/>
            <consortium name="The Broad Institute Genome Sequencing Center for Infectious Disease"/>
            <person name="Wu L."/>
            <person name="Ma J."/>
        </authorList>
    </citation>
    <scope>NUCLEOTIDE SEQUENCE [LARGE SCALE GENOMIC DNA]</scope>
    <source>
        <strain evidence="4">JCM 17656</strain>
    </source>
</reference>
<dbReference type="EMBL" id="BAABCE010000033">
    <property type="protein sequence ID" value="GAA3594013.1"/>
    <property type="molecule type" value="Genomic_DNA"/>
</dbReference>
<dbReference type="Proteomes" id="UP001500707">
    <property type="component" value="Unassembled WGS sequence"/>
</dbReference>
<protein>
    <recommendedName>
        <fullName evidence="2">Plastocyanin-like domain-containing protein</fullName>
    </recommendedName>
</protein>
<dbReference type="Pfam" id="PF07731">
    <property type="entry name" value="Cu-oxidase_2"/>
    <property type="match status" value="1"/>
</dbReference>
<organism evidence="3 4">
    <name type="scientific">Streptomyces osmaniensis</name>
    <dbReference type="NCBI Taxonomy" id="593134"/>
    <lineage>
        <taxon>Bacteria</taxon>
        <taxon>Bacillati</taxon>
        <taxon>Actinomycetota</taxon>
        <taxon>Actinomycetes</taxon>
        <taxon>Kitasatosporales</taxon>
        <taxon>Streptomycetaceae</taxon>
        <taxon>Streptomyces</taxon>
    </lineage>
</organism>
<name>A0ABP6Z2R2_9ACTN</name>
<dbReference type="PANTHER" id="PTHR48267:SF1">
    <property type="entry name" value="BILIRUBIN OXIDASE"/>
    <property type="match status" value="1"/>
</dbReference>
<dbReference type="InterPro" id="IPR008972">
    <property type="entry name" value="Cupredoxin"/>
</dbReference>
<dbReference type="CDD" id="cd13891">
    <property type="entry name" value="CuRO_3_CotA_like"/>
    <property type="match status" value="1"/>
</dbReference>
<feature type="domain" description="Plastocyanin-like" evidence="2">
    <location>
        <begin position="115"/>
        <end position="218"/>
    </location>
</feature>
<evidence type="ECO:0000259" key="2">
    <source>
        <dbReference type="Pfam" id="PF07731"/>
    </source>
</evidence>
<comment type="similarity">
    <text evidence="1">Belongs to the multicopper oxidase family.</text>
</comment>
<accession>A0ABP6Z2R2</accession>
<dbReference type="InterPro" id="IPR045087">
    <property type="entry name" value="Cu-oxidase_fam"/>
</dbReference>
<dbReference type="Gene3D" id="2.60.40.420">
    <property type="entry name" value="Cupredoxins - blue copper proteins"/>
    <property type="match status" value="2"/>
</dbReference>
<evidence type="ECO:0000313" key="3">
    <source>
        <dbReference type="EMBL" id="GAA3594013.1"/>
    </source>
</evidence>